<dbReference type="InterPro" id="IPR006939">
    <property type="entry name" value="SNF5"/>
</dbReference>
<dbReference type="Proteomes" id="UP000799757">
    <property type="component" value="Unassembled WGS sequence"/>
</dbReference>
<evidence type="ECO:0000256" key="2">
    <source>
        <dbReference type="ARBA" id="ARBA00010239"/>
    </source>
</evidence>
<feature type="compositionally biased region" description="Basic and acidic residues" evidence="6">
    <location>
        <begin position="135"/>
        <end position="148"/>
    </location>
</feature>
<feature type="region of interest" description="Disordered" evidence="6">
    <location>
        <begin position="1"/>
        <end position="52"/>
    </location>
</feature>
<feature type="compositionally biased region" description="Low complexity" evidence="6">
    <location>
        <begin position="537"/>
        <end position="567"/>
    </location>
</feature>
<evidence type="ECO:0000256" key="5">
    <source>
        <dbReference type="ARBA" id="ARBA00023242"/>
    </source>
</evidence>
<dbReference type="Pfam" id="PF04855">
    <property type="entry name" value="SNF5"/>
    <property type="match status" value="1"/>
</dbReference>
<dbReference type="GO" id="GO:0006338">
    <property type="term" value="P:chromatin remodeling"/>
    <property type="evidence" value="ECO:0007669"/>
    <property type="project" value="InterPro"/>
</dbReference>
<name>A0A6A6XWE9_9PLEO</name>
<evidence type="ECO:0000256" key="6">
    <source>
        <dbReference type="SAM" id="MobiDB-lite"/>
    </source>
</evidence>
<feature type="region of interest" description="Disordered" evidence="6">
    <location>
        <begin position="598"/>
        <end position="618"/>
    </location>
</feature>
<reference evidence="7" key="1">
    <citation type="journal article" date="2020" name="Stud. Mycol.">
        <title>101 Dothideomycetes genomes: a test case for predicting lifestyles and emergence of pathogens.</title>
        <authorList>
            <person name="Haridas S."/>
            <person name="Albert R."/>
            <person name="Binder M."/>
            <person name="Bloem J."/>
            <person name="Labutti K."/>
            <person name="Salamov A."/>
            <person name="Andreopoulos B."/>
            <person name="Baker S."/>
            <person name="Barry K."/>
            <person name="Bills G."/>
            <person name="Bluhm B."/>
            <person name="Cannon C."/>
            <person name="Castanera R."/>
            <person name="Culley D."/>
            <person name="Daum C."/>
            <person name="Ezra D."/>
            <person name="Gonzalez J."/>
            <person name="Henrissat B."/>
            <person name="Kuo A."/>
            <person name="Liang C."/>
            <person name="Lipzen A."/>
            <person name="Lutzoni F."/>
            <person name="Magnuson J."/>
            <person name="Mondo S."/>
            <person name="Nolan M."/>
            <person name="Ohm R."/>
            <person name="Pangilinan J."/>
            <person name="Park H.-J."/>
            <person name="Ramirez L."/>
            <person name="Alfaro M."/>
            <person name="Sun H."/>
            <person name="Tritt A."/>
            <person name="Yoshinaga Y."/>
            <person name="Zwiers L.-H."/>
            <person name="Turgeon B."/>
            <person name="Goodwin S."/>
            <person name="Spatafora J."/>
            <person name="Crous P."/>
            <person name="Grigoriev I."/>
        </authorList>
    </citation>
    <scope>NUCLEOTIDE SEQUENCE</scope>
    <source>
        <strain evidence="7">CBS 109.77</strain>
    </source>
</reference>
<keyword evidence="8" id="KW-1185">Reference proteome</keyword>
<dbReference type="OrthoDB" id="515064at2759"/>
<proteinExistence type="inferred from homology"/>
<accession>A0A6A6XWE9</accession>
<protein>
    <submittedName>
        <fullName evidence="7">SNF5-domain-containing protein</fullName>
    </submittedName>
</protein>
<comment type="subcellular location">
    <subcellularLocation>
        <location evidence="1">Nucleus</location>
    </subcellularLocation>
</comment>
<dbReference type="PANTHER" id="PTHR10019">
    <property type="entry name" value="SNF5"/>
    <property type="match status" value="1"/>
</dbReference>
<sequence>MPTPVASNASSIPQPSPHPSHRHQPNASRLQNGTNGEGAVQQPHAPTVVDGVDAALDENDIIRQGKQKAKAVLAASGVKLDPDAGETSTSRPEMALTAPRGAAVNGASPSRKRSRSGSRRPSQTSTQENQEDEDKEAREDRARTRDLLSDANMLSQDEYATRIIRELKDKSVEYRDVIGILRQKDPGAVFGYGYMGYGNGTTNVRGLHLQYPMHSKRPGNRRTRTLGIKRKDGAAQAEQVEELVPVRLDIELDKIKLRDTFTWNLHDRVINSEIFAEYLVEDFKLPPEIRSHLIQLINREIQEQIQDFYPHAFFDDEPLDPHQPYSSYKNDEMRILIKLNITIGQHTLVDQFEWEINNPLNSPEEFARQMSADLSLSGEFTTAIAHSIREQCQMFTKSLYITGHPFDGRPVEDADIRDNFLQSPLPSVFRPMQSAKDYTPYLYELSEIELERAELSILREQRRQKRSVNRRGGPALPDLKDRQRTVRTLLVSSVLPGAAETIEESHLFKISRKPKPGGRPGRNDDDSDDSDSDDSSPDSPAPSQLTGGTARTRGMRGAATAAQAAMRSAIGRSATPEVSSLQQVHQVHQAHQAHQVHQAHQAHHETRTSRQLRYESREESVPEAATLIVKLRISPKKFREYLQNPKAFARPTSTPHTAPTPPPARSTPVVNSMPPPPSPAMQPRSNPVAGSGSVEASPRAPSTPTPASQQQLIYHPDGRADAPWPVAPGTQPVPPPPWLQTALRELQKEYPSDLFEAIMRYSVLDQKTLQSIKIDTLSTSAALPQGYKAQYLPRIRCIDCPGKLYTAGPEHTVANFEVHLKNRQHKTNVEKRTGKTST</sequence>
<feature type="region of interest" description="Disordered" evidence="6">
    <location>
        <begin position="646"/>
        <end position="737"/>
    </location>
</feature>
<feature type="region of interest" description="Disordered" evidence="6">
    <location>
        <begin position="461"/>
        <end position="480"/>
    </location>
</feature>
<feature type="compositionally biased region" description="Basic and acidic residues" evidence="6">
    <location>
        <begin position="602"/>
        <end position="618"/>
    </location>
</feature>
<keyword evidence="3" id="KW-0805">Transcription regulation</keyword>
<feature type="region of interest" description="Disordered" evidence="6">
    <location>
        <begin position="506"/>
        <end position="568"/>
    </location>
</feature>
<feature type="compositionally biased region" description="Acidic residues" evidence="6">
    <location>
        <begin position="525"/>
        <end position="536"/>
    </location>
</feature>
<gene>
    <name evidence="7" type="ORF">K505DRAFT_356171</name>
</gene>
<evidence type="ECO:0000313" key="8">
    <source>
        <dbReference type="Proteomes" id="UP000799757"/>
    </source>
</evidence>
<dbReference type="EMBL" id="MU001756">
    <property type="protein sequence ID" value="KAF2799917.1"/>
    <property type="molecule type" value="Genomic_DNA"/>
</dbReference>
<evidence type="ECO:0000256" key="1">
    <source>
        <dbReference type="ARBA" id="ARBA00004123"/>
    </source>
</evidence>
<feature type="compositionally biased region" description="Low complexity" evidence="6">
    <location>
        <begin position="696"/>
        <end position="708"/>
    </location>
</feature>
<keyword evidence="4" id="KW-0804">Transcription</keyword>
<organism evidence="7 8">
    <name type="scientific">Melanomma pulvis-pyrius CBS 109.77</name>
    <dbReference type="NCBI Taxonomy" id="1314802"/>
    <lineage>
        <taxon>Eukaryota</taxon>
        <taxon>Fungi</taxon>
        <taxon>Dikarya</taxon>
        <taxon>Ascomycota</taxon>
        <taxon>Pezizomycotina</taxon>
        <taxon>Dothideomycetes</taxon>
        <taxon>Pleosporomycetidae</taxon>
        <taxon>Pleosporales</taxon>
        <taxon>Melanommataceae</taxon>
        <taxon>Melanomma</taxon>
    </lineage>
</organism>
<dbReference type="GO" id="GO:0000228">
    <property type="term" value="C:nuclear chromosome"/>
    <property type="evidence" value="ECO:0007669"/>
    <property type="project" value="InterPro"/>
</dbReference>
<dbReference type="AlphaFoldDB" id="A0A6A6XWE9"/>
<feature type="region of interest" description="Disordered" evidence="6">
    <location>
        <begin position="80"/>
        <end position="149"/>
    </location>
</feature>
<evidence type="ECO:0000256" key="4">
    <source>
        <dbReference type="ARBA" id="ARBA00023163"/>
    </source>
</evidence>
<comment type="similarity">
    <text evidence="2">Belongs to the SNF5 family.</text>
</comment>
<keyword evidence="5" id="KW-0539">Nucleus</keyword>
<evidence type="ECO:0000313" key="7">
    <source>
        <dbReference type="EMBL" id="KAF2799917.1"/>
    </source>
</evidence>
<evidence type="ECO:0000256" key="3">
    <source>
        <dbReference type="ARBA" id="ARBA00023015"/>
    </source>
</evidence>